<comment type="similarity">
    <text evidence="1">Belongs to the LysR transcriptional regulatory family.</text>
</comment>
<dbReference type="AlphaFoldDB" id="A0A2I7IQH6"/>
<dbReference type="GO" id="GO:0000976">
    <property type="term" value="F:transcription cis-regulatory region binding"/>
    <property type="evidence" value="ECO:0007669"/>
    <property type="project" value="TreeGrafter"/>
</dbReference>
<keyword evidence="4" id="KW-0804">Transcription</keyword>
<dbReference type="InterPro" id="IPR005119">
    <property type="entry name" value="LysR_subst-bd"/>
</dbReference>
<proteinExistence type="inferred from homology"/>
<dbReference type="Gene3D" id="3.40.190.10">
    <property type="entry name" value="Periplasmic binding protein-like II"/>
    <property type="match status" value="2"/>
</dbReference>
<evidence type="ECO:0000259" key="5">
    <source>
        <dbReference type="PROSITE" id="PS50931"/>
    </source>
</evidence>
<dbReference type="Proteomes" id="UP000236447">
    <property type="component" value="Plasmid pP88_b"/>
</dbReference>
<keyword evidence="3" id="KW-0238">DNA-binding</keyword>
<reference evidence="6 7" key="1">
    <citation type="journal article" date="2017" name="Front. Microbiol.">
        <title>Phaeobacter piscinae sp. nov., a species of the Roseobacter group and potential aquaculture probiont.</title>
        <authorList>
            <person name="Sonnenschein E.C."/>
            <person name="Phippen C.B.W."/>
            <person name="Nielsen K.F."/>
            <person name="Mateiu R.V."/>
            <person name="Melchiorsen J."/>
            <person name="Gram L."/>
            <person name="Overmann J."/>
            <person name="Freese H.M."/>
        </authorList>
    </citation>
    <scope>NUCLEOTIDE SEQUENCE [LARGE SCALE GENOMIC DNA]</scope>
    <source>
        <strain evidence="6 7">P88</strain>
        <plasmid evidence="7">pp88_b</plasmid>
    </source>
</reference>
<protein>
    <submittedName>
        <fullName evidence="6">HTH-type transcriptional regulator, LysR family</fullName>
    </submittedName>
</protein>
<evidence type="ECO:0000256" key="4">
    <source>
        <dbReference type="ARBA" id="ARBA00023163"/>
    </source>
</evidence>
<dbReference type="GO" id="GO:0003700">
    <property type="term" value="F:DNA-binding transcription factor activity"/>
    <property type="evidence" value="ECO:0007669"/>
    <property type="project" value="InterPro"/>
</dbReference>
<dbReference type="InterPro" id="IPR036388">
    <property type="entry name" value="WH-like_DNA-bd_sf"/>
</dbReference>
<dbReference type="PANTHER" id="PTHR30126">
    <property type="entry name" value="HTH-TYPE TRANSCRIPTIONAL REGULATOR"/>
    <property type="match status" value="1"/>
</dbReference>
<dbReference type="Gene3D" id="1.10.10.10">
    <property type="entry name" value="Winged helix-like DNA-binding domain superfamily/Winged helix DNA-binding domain"/>
    <property type="match status" value="1"/>
</dbReference>
<name>A0A2I7IQH6_9RHOB</name>
<evidence type="ECO:0000256" key="2">
    <source>
        <dbReference type="ARBA" id="ARBA00023015"/>
    </source>
</evidence>
<organism evidence="6 7">
    <name type="scientific">Phaeobacter inhibens</name>
    <dbReference type="NCBI Taxonomy" id="221822"/>
    <lineage>
        <taxon>Bacteria</taxon>
        <taxon>Pseudomonadati</taxon>
        <taxon>Pseudomonadota</taxon>
        <taxon>Alphaproteobacteria</taxon>
        <taxon>Rhodobacterales</taxon>
        <taxon>Roseobacteraceae</taxon>
        <taxon>Phaeobacter</taxon>
    </lineage>
</organism>
<dbReference type="PROSITE" id="PS50931">
    <property type="entry name" value="HTH_LYSR"/>
    <property type="match status" value="1"/>
</dbReference>
<dbReference type="EMBL" id="CP010727">
    <property type="protein sequence ID" value="AUR01342.1"/>
    <property type="molecule type" value="Genomic_DNA"/>
</dbReference>
<dbReference type="SUPFAM" id="SSF53850">
    <property type="entry name" value="Periplasmic binding protein-like II"/>
    <property type="match status" value="1"/>
</dbReference>
<dbReference type="Pfam" id="PF03466">
    <property type="entry name" value="LysR_substrate"/>
    <property type="match status" value="1"/>
</dbReference>
<evidence type="ECO:0000313" key="6">
    <source>
        <dbReference type="EMBL" id="AUR01342.1"/>
    </source>
</evidence>
<reference evidence="6 7" key="2">
    <citation type="journal article" date="2017" name="Genome Biol. Evol.">
        <title>Trajectories and Drivers of Genome Evolution in Surface-Associated Marine Phaeobacter.</title>
        <authorList>
            <person name="Freese H.M."/>
            <person name="Sikorski J."/>
            <person name="Bunk B."/>
            <person name="Scheuner C."/>
            <person name="Meier-Kolthoff J.P."/>
            <person name="Sproer C."/>
            <person name="Gram L."/>
            <person name="Overmann J."/>
        </authorList>
    </citation>
    <scope>NUCLEOTIDE SEQUENCE [LARGE SCALE GENOMIC DNA]</scope>
    <source>
        <strain evidence="6 7">P88</strain>
        <plasmid evidence="7">pp88_b</plasmid>
    </source>
</reference>
<dbReference type="CDD" id="cd05466">
    <property type="entry name" value="PBP2_LTTR_substrate"/>
    <property type="match status" value="1"/>
</dbReference>
<dbReference type="InterPro" id="IPR000847">
    <property type="entry name" value="LysR_HTH_N"/>
</dbReference>
<keyword evidence="2" id="KW-0805">Transcription regulation</keyword>
<geneLocation type="plasmid" evidence="7">
    <name>pp88_b</name>
</geneLocation>
<feature type="domain" description="HTH lysR-type" evidence="5">
    <location>
        <begin position="1"/>
        <end position="58"/>
    </location>
</feature>
<keyword evidence="6" id="KW-0614">Plasmid</keyword>
<evidence type="ECO:0000313" key="7">
    <source>
        <dbReference type="Proteomes" id="UP000236447"/>
    </source>
</evidence>
<dbReference type="InterPro" id="IPR036390">
    <property type="entry name" value="WH_DNA-bd_sf"/>
</dbReference>
<sequence>MEIDWLEDFLALSSAGIFAKAAYARNISQSAFTRRIRNLEHWVGADLFDRSVHPVVLTPAGEAFRATAYETVCSLRLAREDLKLLTRRAGDVINISALHTLAISFTPAWLKTISAAIGPINTRFAVENFSDCVETLMAGTTDFMLCYDHPSIATMSNDDRYPSVKIADDRLVAVSGTDKSGNALYRFDQQGKLPFLAYSPESFLGRLSEISIKRAGVAEKLEIRSENSVAEAQKAACAEGLGVAWLPKMTILPMLDDGKLVRISDDASERSMSIKLYRSIERSRPSVERFWKLAESAGVPAR</sequence>
<dbReference type="RefSeq" id="WP_158525096.1">
    <property type="nucleotide sequence ID" value="NZ_CP010611.1"/>
</dbReference>
<dbReference type="SUPFAM" id="SSF46785">
    <property type="entry name" value="Winged helix' DNA-binding domain"/>
    <property type="match status" value="1"/>
</dbReference>
<evidence type="ECO:0000256" key="3">
    <source>
        <dbReference type="ARBA" id="ARBA00023125"/>
    </source>
</evidence>
<dbReference type="PRINTS" id="PR00039">
    <property type="entry name" value="HTHLYSR"/>
</dbReference>
<evidence type="ECO:0000256" key="1">
    <source>
        <dbReference type="ARBA" id="ARBA00009437"/>
    </source>
</evidence>
<dbReference type="Pfam" id="PF00126">
    <property type="entry name" value="HTH_1"/>
    <property type="match status" value="1"/>
</dbReference>
<gene>
    <name evidence="6" type="ORF">PhaeoP88_04030</name>
</gene>
<accession>A0A2I7IQH6</accession>
<dbReference type="PANTHER" id="PTHR30126:SF2">
    <property type="entry name" value="HTH-TYPE TRANSCRIPTIONAL REGULATOR YJIE"/>
    <property type="match status" value="1"/>
</dbReference>